<organism evidence="7 8">
    <name type="scientific">Abyssobacteria bacterium (strain SURF_5)</name>
    <dbReference type="NCBI Taxonomy" id="2093360"/>
    <lineage>
        <taxon>Bacteria</taxon>
        <taxon>Pseudomonadati</taxon>
        <taxon>Candidatus Hydrogenedentota</taxon>
        <taxon>Candidatus Abyssobacteria</taxon>
    </lineage>
</organism>
<evidence type="ECO:0000256" key="1">
    <source>
        <dbReference type="ARBA" id="ARBA00004651"/>
    </source>
</evidence>
<accession>A0A3A4N8A8</accession>
<evidence type="ECO:0000256" key="5">
    <source>
        <dbReference type="ARBA" id="ARBA00023136"/>
    </source>
</evidence>
<dbReference type="Proteomes" id="UP000265882">
    <property type="component" value="Unassembled WGS sequence"/>
</dbReference>
<feature type="transmembrane region" description="Helical" evidence="6">
    <location>
        <begin position="199"/>
        <end position="220"/>
    </location>
</feature>
<keyword evidence="3 6" id="KW-0812">Transmembrane</keyword>
<proteinExistence type="predicted"/>
<evidence type="ECO:0000256" key="6">
    <source>
        <dbReference type="SAM" id="Phobius"/>
    </source>
</evidence>
<evidence type="ECO:0000313" key="7">
    <source>
        <dbReference type="EMBL" id="RJP15999.1"/>
    </source>
</evidence>
<dbReference type="PANTHER" id="PTHR30213">
    <property type="entry name" value="INNER MEMBRANE PROTEIN YHJD"/>
    <property type="match status" value="1"/>
</dbReference>
<dbReference type="EMBL" id="QZKU01000129">
    <property type="protein sequence ID" value="RJP15999.1"/>
    <property type="molecule type" value="Genomic_DNA"/>
</dbReference>
<comment type="subcellular location">
    <subcellularLocation>
        <location evidence="1">Cell membrane</location>
        <topology evidence="1">Multi-pass membrane protein</topology>
    </subcellularLocation>
</comment>
<evidence type="ECO:0000313" key="8">
    <source>
        <dbReference type="Proteomes" id="UP000265882"/>
    </source>
</evidence>
<keyword evidence="2" id="KW-1003">Cell membrane</keyword>
<dbReference type="Gene3D" id="1.10.10.10">
    <property type="entry name" value="Winged helix-like DNA-binding domain superfamily/Winged helix DNA-binding domain"/>
    <property type="match status" value="1"/>
</dbReference>
<feature type="transmembrane region" description="Helical" evidence="6">
    <location>
        <begin position="232"/>
        <end position="251"/>
    </location>
</feature>
<dbReference type="AlphaFoldDB" id="A0A3A4N8A8"/>
<dbReference type="InterPro" id="IPR017039">
    <property type="entry name" value="Virul_fac_BrkB"/>
</dbReference>
<keyword evidence="5 6" id="KW-0472">Membrane</keyword>
<evidence type="ECO:0000256" key="3">
    <source>
        <dbReference type="ARBA" id="ARBA00022692"/>
    </source>
</evidence>
<protein>
    <submittedName>
        <fullName evidence="7">YihY/virulence factor BrkB family protein</fullName>
    </submittedName>
</protein>
<feature type="transmembrane region" description="Helical" evidence="6">
    <location>
        <begin position="263"/>
        <end position="286"/>
    </location>
</feature>
<dbReference type="GO" id="GO:0005886">
    <property type="term" value="C:plasma membrane"/>
    <property type="evidence" value="ECO:0007669"/>
    <property type="project" value="UniProtKB-SubCell"/>
</dbReference>
<gene>
    <name evidence="7" type="ORF">C4520_19645</name>
</gene>
<keyword evidence="4 6" id="KW-1133">Transmembrane helix</keyword>
<dbReference type="PANTHER" id="PTHR30213:SF0">
    <property type="entry name" value="UPF0761 MEMBRANE PROTEIN YIHY"/>
    <property type="match status" value="1"/>
</dbReference>
<reference evidence="7 8" key="1">
    <citation type="journal article" date="2017" name="ISME J.">
        <title>Energy and carbon metabolisms in a deep terrestrial subsurface fluid microbial community.</title>
        <authorList>
            <person name="Momper L."/>
            <person name="Jungbluth S.P."/>
            <person name="Lee M.D."/>
            <person name="Amend J.P."/>
        </authorList>
    </citation>
    <scope>NUCLEOTIDE SEQUENCE [LARGE SCALE GENOMIC DNA]</scope>
    <source>
        <strain evidence="7">SURF_5</strain>
    </source>
</reference>
<name>A0A3A4N8A8_ABYX5</name>
<comment type="caution">
    <text evidence="7">The sequence shown here is derived from an EMBL/GenBank/DDBJ whole genome shotgun (WGS) entry which is preliminary data.</text>
</comment>
<evidence type="ECO:0000256" key="2">
    <source>
        <dbReference type="ARBA" id="ARBA00022475"/>
    </source>
</evidence>
<feature type="transmembrane region" description="Helical" evidence="6">
    <location>
        <begin position="114"/>
        <end position="133"/>
    </location>
</feature>
<evidence type="ECO:0000256" key="4">
    <source>
        <dbReference type="ARBA" id="ARBA00022989"/>
    </source>
</evidence>
<dbReference type="NCBIfam" id="TIGR00765">
    <property type="entry name" value="yihY_not_rbn"/>
    <property type="match status" value="1"/>
</dbReference>
<feature type="transmembrane region" description="Helical" evidence="6">
    <location>
        <begin position="154"/>
        <end position="179"/>
    </location>
</feature>
<dbReference type="InterPro" id="IPR036388">
    <property type="entry name" value="WH-like_DNA-bd_sf"/>
</dbReference>
<feature type="transmembrane region" description="Helical" evidence="6">
    <location>
        <begin position="53"/>
        <end position="72"/>
    </location>
</feature>
<sequence>MKGVLTFLSEDIWRIPLKEQPARRSWWIKALRVIVLSVKGFDRDRCTLRASALTFYTLLSIVPIMAMAFGIAKGFGFDHILEERIREQLQEHEEVVSQIITFARNMLDNTKGGLVAGIGVIFLFWTIIKVLGNMERSFNEIWGIKKHRTMARKFSDYLSFMLVAPIMFIVAGSMTVAVTSRISDILTTHDYLAFVSGPVLLLLKILPFAVLWGLFAFIYMFLPNGKVNTRSALLAGILAGSVYQIVQWAYITFQIGINSYNAIYGSFAALPLFLIWLQMSWLILLYGAELSFAHQNVATYEFEQDCQKVSPAFRRLVTLAVAHLCVSDFRKGEPPPSAGEIADRLGTPVRMVNQAVYDLVQAGILSEVGGNETKDVVYQPALDIHSLSVREVINRLENIGIDALPLAKSEAVEKISASLDGSRDASTASVPKNVLLKDL</sequence>
<dbReference type="Pfam" id="PF03631">
    <property type="entry name" value="Virul_fac_BrkB"/>
    <property type="match status" value="1"/>
</dbReference>